<feature type="compositionally biased region" description="Basic and acidic residues" evidence="1">
    <location>
        <begin position="103"/>
        <end position="125"/>
    </location>
</feature>
<name>A0A172Y6M4_9CAUL</name>
<reference evidence="2 3" key="1">
    <citation type="journal article" date="2014" name="Genome Announc.">
        <title>Genome Sequence of a Promising Hydrogen-Producing Facultative Anaerobic Bacterium, Brevundimonas naejangsanensis Strain B1.</title>
        <authorList>
            <person name="Su H."/>
            <person name="Zhang T."/>
            <person name="Bao M."/>
            <person name="Jiang Y."/>
            <person name="Wang Y."/>
            <person name="Tan T."/>
        </authorList>
    </citation>
    <scope>NUCLEOTIDE SEQUENCE [LARGE SCALE GENOMIC DNA]</scope>
    <source>
        <strain evidence="2 3">B1</strain>
    </source>
</reference>
<evidence type="ECO:0000256" key="1">
    <source>
        <dbReference type="SAM" id="MobiDB-lite"/>
    </source>
</evidence>
<keyword evidence="3" id="KW-1185">Reference proteome</keyword>
<feature type="region of interest" description="Disordered" evidence="1">
    <location>
        <begin position="41"/>
        <end position="155"/>
    </location>
</feature>
<evidence type="ECO:0000313" key="3">
    <source>
        <dbReference type="Proteomes" id="UP000077603"/>
    </source>
</evidence>
<dbReference type="EMBL" id="CP015614">
    <property type="protein sequence ID" value="ANF54874.1"/>
    <property type="molecule type" value="Genomic_DNA"/>
</dbReference>
<dbReference type="Proteomes" id="UP000077603">
    <property type="component" value="Chromosome"/>
</dbReference>
<dbReference type="AlphaFoldDB" id="A0A172Y6M4"/>
<sequence length="155" mass="17276">MTAADKNRALDRNEAEWVEMSRAAARLTDAQLSDLLRRLRERRDRAQRLIRTRTRQASREGQANIDAGAREKKAQLADAIQRAADEQKRRRSSTSATRNLKAAVERKAEQTHDGIPDNRTAHTDPADTPNDKIAPSGALHAEGMRAAISRSTGDR</sequence>
<evidence type="ECO:0000313" key="2">
    <source>
        <dbReference type="EMBL" id="ANF54874.1"/>
    </source>
</evidence>
<protein>
    <submittedName>
        <fullName evidence="2">Uncharacterized protein</fullName>
    </submittedName>
</protein>
<proteinExistence type="predicted"/>
<dbReference type="RefSeq" id="WP_025978397.1">
    <property type="nucleotide sequence ID" value="NZ_CP015614.1"/>
</dbReference>
<dbReference type="KEGG" id="bne:DA69_09025"/>
<organism evidence="2 3">
    <name type="scientific">Brevundimonas naejangsanensis</name>
    <dbReference type="NCBI Taxonomy" id="588932"/>
    <lineage>
        <taxon>Bacteria</taxon>
        <taxon>Pseudomonadati</taxon>
        <taxon>Pseudomonadota</taxon>
        <taxon>Alphaproteobacteria</taxon>
        <taxon>Caulobacterales</taxon>
        <taxon>Caulobacteraceae</taxon>
        <taxon>Brevundimonas</taxon>
    </lineage>
</organism>
<gene>
    <name evidence="2" type="ORF">DA69_09025</name>
</gene>
<dbReference type="STRING" id="588932.DA69_09025"/>
<accession>A0A172Y6M4</accession>